<keyword evidence="4" id="KW-1185">Reference proteome</keyword>
<reference evidence="3" key="2">
    <citation type="submission" date="2025-08" db="UniProtKB">
        <authorList>
            <consortium name="Ensembl"/>
        </authorList>
    </citation>
    <scope>IDENTIFICATION</scope>
</reference>
<dbReference type="SUPFAM" id="SSF56436">
    <property type="entry name" value="C-type lectin-like"/>
    <property type="match status" value="1"/>
</dbReference>
<name>A0A8C9SQB7_SCLFO</name>
<dbReference type="InterPro" id="IPR001304">
    <property type="entry name" value="C-type_lectin-like"/>
</dbReference>
<feature type="coiled-coil region" evidence="1">
    <location>
        <begin position="3"/>
        <end position="30"/>
    </location>
</feature>
<dbReference type="GeneTree" id="ENSGT01030000234575"/>
<evidence type="ECO:0000313" key="3">
    <source>
        <dbReference type="Ensembl" id="ENSSFOP00015039915.1"/>
    </source>
</evidence>
<protein>
    <submittedName>
        <fullName evidence="3">C-type lectin domain family 4 member C-like</fullName>
    </submittedName>
</protein>
<dbReference type="Gene3D" id="3.10.100.10">
    <property type="entry name" value="Mannose-Binding Protein A, subunit A"/>
    <property type="match status" value="1"/>
</dbReference>
<keyword evidence="1" id="KW-0175">Coiled coil</keyword>
<dbReference type="PROSITE" id="PS50041">
    <property type="entry name" value="C_TYPE_LECTIN_2"/>
    <property type="match status" value="1"/>
</dbReference>
<organism evidence="3 4">
    <name type="scientific">Scleropages formosus</name>
    <name type="common">Asian bonytongue</name>
    <name type="synonym">Osteoglossum formosum</name>
    <dbReference type="NCBI Taxonomy" id="113540"/>
    <lineage>
        <taxon>Eukaryota</taxon>
        <taxon>Metazoa</taxon>
        <taxon>Chordata</taxon>
        <taxon>Craniata</taxon>
        <taxon>Vertebrata</taxon>
        <taxon>Euteleostomi</taxon>
        <taxon>Actinopterygii</taxon>
        <taxon>Neopterygii</taxon>
        <taxon>Teleostei</taxon>
        <taxon>Osteoglossocephala</taxon>
        <taxon>Osteoglossomorpha</taxon>
        <taxon>Osteoglossiformes</taxon>
        <taxon>Osteoglossidae</taxon>
        <taxon>Scleropages</taxon>
    </lineage>
</organism>
<evidence type="ECO:0000259" key="2">
    <source>
        <dbReference type="PROSITE" id="PS50041"/>
    </source>
</evidence>
<dbReference type="InterPro" id="IPR016187">
    <property type="entry name" value="CTDL_fold"/>
</dbReference>
<accession>A0A8C9SQB7</accession>
<dbReference type="SMART" id="SM00034">
    <property type="entry name" value="CLECT"/>
    <property type="match status" value="1"/>
</dbReference>
<dbReference type="PANTHER" id="PTHR22803">
    <property type="entry name" value="MANNOSE, PHOSPHOLIPASE, LECTIN RECEPTOR RELATED"/>
    <property type="match status" value="1"/>
</dbReference>
<evidence type="ECO:0000256" key="1">
    <source>
        <dbReference type="SAM" id="Coils"/>
    </source>
</evidence>
<dbReference type="InterPro" id="IPR016186">
    <property type="entry name" value="C-type_lectin-like/link_sf"/>
</dbReference>
<dbReference type="Proteomes" id="UP000694397">
    <property type="component" value="Chromosome 18"/>
</dbReference>
<gene>
    <name evidence="3" type="primary">LOC108926787</name>
</gene>
<dbReference type="Ensembl" id="ENSSFOT00015074742.1">
    <property type="protein sequence ID" value="ENSSFOP00015039915.1"/>
    <property type="gene ID" value="ENSSFOG00015024153.2"/>
</dbReference>
<reference evidence="3" key="3">
    <citation type="submission" date="2025-09" db="UniProtKB">
        <authorList>
            <consortium name="Ensembl"/>
        </authorList>
    </citation>
    <scope>IDENTIFICATION</scope>
</reference>
<reference evidence="3 4" key="1">
    <citation type="submission" date="2019-04" db="EMBL/GenBank/DDBJ databases">
        <authorList>
            <consortium name="Wellcome Sanger Institute Data Sharing"/>
        </authorList>
    </citation>
    <scope>NUCLEOTIDE SEQUENCE [LARGE SCALE GENOMIC DNA]</scope>
</reference>
<dbReference type="AlphaFoldDB" id="A0A8C9SQB7"/>
<evidence type="ECO:0000313" key="4">
    <source>
        <dbReference type="Proteomes" id="UP000694397"/>
    </source>
</evidence>
<feature type="domain" description="C-type lectin" evidence="2">
    <location>
        <begin position="68"/>
        <end position="174"/>
    </location>
</feature>
<dbReference type="Pfam" id="PF00059">
    <property type="entry name" value="Lectin_C"/>
    <property type="match status" value="1"/>
</dbReference>
<dbReference type="InterPro" id="IPR050111">
    <property type="entry name" value="C-type_lectin/snaclec_domain"/>
</dbReference>
<sequence>MLNRSLTTEKENLERENKSLKTIRGSLNRTLEAIFRFSNLPVNMFCPVTKSGAKERRCSVCQVGWKPYNSSCYYVYLSSPWNTWSGSRQECIKMGADLVTIDSEDEQRFISELAPSYFDQWHGYWIGLCKITRGWFWVNGAPLTEEFWINEPNNDENRCALTNTKDNTLKSWRSAYSWQMRNRWICENKALIF</sequence>
<proteinExistence type="predicted"/>